<dbReference type="RefSeq" id="XP_016047747.2">
    <property type="nucleotide sequence ID" value="XM_016192261.2"/>
</dbReference>
<name>A0A1S3WN85_ERIEU</name>
<protein>
    <submittedName>
        <fullName evidence="3">Break repair meiotic recombinase recruitment factor 1</fullName>
    </submittedName>
</protein>
<dbReference type="FunCoup" id="A0A1S3WN85">
    <property type="interactions" value="401"/>
</dbReference>
<feature type="compositionally biased region" description="Basic and acidic residues" evidence="1">
    <location>
        <begin position="26"/>
        <end position="40"/>
    </location>
</feature>
<feature type="compositionally biased region" description="Polar residues" evidence="1">
    <location>
        <begin position="1"/>
        <end position="18"/>
    </location>
</feature>
<dbReference type="InParanoid" id="A0A1S3WN85"/>
<evidence type="ECO:0000313" key="3">
    <source>
        <dbReference type="RefSeq" id="XP_016047747.2"/>
    </source>
</evidence>
<evidence type="ECO:0000313" key="2">
    <source>
        <dbReference type="Proteomes" id="UP001652624"/>
    </source>
</evidence>
<feature type="region of interest" description="Disordered" evidence="1">
    <location>
        <begin position="1"/>
        <end position="241"/>
    </location>
</feature>
<dbReference type="PANTHER" id="PTHR14583">
    <property type="entry name" value="UNCHARACTERIZED PROTEIN C19ORF57 FAMILY MEMBER"/>
    <property type="match status" value="1"/>
</dbReference>
<dbReference type="PANTHER" id="PTHR14583:SF0">
    <property type="entry name" value="BREAK REPAIR MEIOTIC RECOMBINASE RECRUITMENT FACTOR 1"/>
    <property type="match status" value="1"/>
</dbReference>
<accession>A0A1S3WN85</accession>
<proteinExistence type="predicted"/>
<dbReference type="GO" id="GO:1990918">
    <property type="term" value="P:double-strand break repair involved in meiotic recombination"/>
    <property type="evidence" value="ECO:0007669"/>
    <property type="project" value="InterPro"/>
</dbReference>
<keyword evidence="2" id="KW-1185">Reference proteome</keyword>
<sequence>MEESPACNSASRQPSRSRPLQCAPNDVDKGLPEPEQRTPEEPPLSLGNPGGHPGEAGKEDEPPSHLSGDPPVSPSVRPEISQPESGGAPDLQMGLGAPQMQDAGPQGAVCTPHLPPASPEIKSANISPLSLEPELLHLILSPGTPAPPPDTPPRETGSGQGPPDAPTDWQEPPLDVADMAALWGGSPGQELDFPPDSPMGDAPEGPASETPSEQMPAEGRWGSPTQEQPPTQVRRSPRVEDPVLEDASDIVRGLVVELSNLNRLIMSSQRDLEAFRRLSSRRGSFT</sequence>
<organism evidence="2 3">
    <name type="scientific">Erinaceus europaeus</name>
    <name type="common">Western European hedgehog</name>
    <dbReference type="NCBI Taxonomy" id="9365"/>
    <lineage>
        <taxon>Eukaryota</taxon>
        <taxon>Metazoa</taxon>
        <taxon>Chordata</taxon>
        <taxon>Craniata</taxon>
        <taxon>Vertebrata</taxon>
        <taxon>Euteleostomi</taxon>
        <taxon>Mammalia</taxon>
        <taxon>Eutheria</taxon>
        <taxon>Laurasiatheria</taxon>
        <taxon>Eulipotyphla</taxon>
        <taxon>Erinaceidae</taxon>
        <taxon>Erinaceinae</taxon>
        <taxon>Erinaceus</taxon>
    </lineage>
</organism>
<evidence type="ECO:0000256" key="1">
    <source>
        <dbReference type="SAM" id="MobiDB-lite"/>
    </source>
</evidence>
<gene>
    <name evidence="3" type="primary">BRME1</name>
</gene>
<dbReference type="GeneID" id="107523020"/>
<dbReference type="AlphaFoldDB" id="A0A1S3WN85"/>
<dbReference type="Proteomes" id="UP001652624">
    <property type="component" value="Chromosome 23"/>
</dbReference>
<feature type="compositionally biased region" description="Low complexity" evidence="1">
    <location>
        <begin position="126"/>
        <end position="143"/>
    </location>
</feature>
<dbReference type="OrthoDB" id="9940137at2759"/>
<reference evidence="3" key="1">
    <citation type="submission" date="2025-08" db="UniProtKB">
        <authorList>
            <consortium name="RefSeq"/>
        </authorList>
    </citation>
    <scope>IDENTIFICATION</scope>
</reference>
<dbReference type="InterPro" id="IPR031441">
    <property type="entry name" value="Brme1"/>
</dbReference>
<feature type="compositionally biased region" description="Polar residues" evidence="1">
    <location>
        <begin position="223"/>
        <end position="234"/>
    </location>
</feature>
<dbReference type="Pfam" id="PF15710">
    <property type="entry name" value="Brme1"/>
    <property type="match status" value="1"/>
</dbReference>